<dbReference type="PRINTS" id="PR00377">
    <property type="entry name" value="IMPHPHTASES"/>
</dbReference>
<dbReference type="SUPFAM" id="SSF56655">
    <property type="entry name" value="Carbohydrate phosphatase"/>
    <property type="match status" value="1"/>
</dbReference>
<dbReference type="Gene3D" id="3.40.190.80">
    <property type="match status" value="1"/>
</dbReference>
<evidence type="ECO:0000313" key="6">
    <source>
        <dbReference type="Proteomes" id="UP001597371"/>
    </source>
</evidence>
<keyword evidence="4" id="KW-0460">Magnesium</keyword>
<keyword evidence="3" id="KW-0378">Hydrolase</keyword>
<proteinExistence type="inferred from homology"/>
<dbReference type="EMBL" id="JBHUIJ010000009">
    <property type="protein sequence ID" value="MFD2237419.1"/>
    <property type="molecule type" value="Genomic_DNA"/>
</dbReference>
<sequence length="272" mass="28780">MTASDFTEIEALAFELASLAGAQIESSLGRTLAVRYKKLSEDEAAVFKDPVSEVDHAVEVLLRARLADKFPDHAIIGEEVQETAGTAGFTWVIDPVDGTANFINGFPLFAASIGVVFEGRPVVGAVWCSTSHALRSGVYHAREGGPLYFEESRIETVDRGHVRRRLVGLPHVLPAGSSAHEGRQTGSSAVECAFVAAGLLAGARFEAPNIWDVAGGIPLVQAMKGDVMTRESRDGAWARFSSFATDSGRGGIGRWKQGLTLGEPGTVAALTG</sequence>
<dbReference type="RefSeq" id="WP_209737510.1">
    <property type="nucleotide sequence ID" value="NZ_CP072611.1"/>
</dbReference>
<dbReference type="PANTHER" id="PTHR20854">
    <property type="entry name" value="INOSITOL MONOPHOSPHATASE"/>
    <property type="match status" value="1"/>
</dbReference>
<comment type="caution">
    <text evidence="5">The sequence shown here is derived from an EMBL/GenBank/DDBJ whole genome shotgun (WGS) entry which is preliminary data.</text>
</comment>
<organism evidence="5 6">
    <name type="scientific">Aureimonas populi</name>
    <dbReference type="NCBI Taxonomy" id="1701758"/>
    <lineage>
        <taxon>Bacteria</taxon>
        <taxon>Pseudomonadati</taxon>
        <taxon>Pseudomonadota</taxon>
        <taxon>Alphaproteobacteria</taxon>
        <taxon>Hyphomicrobiales</taxon>
        <taxon>Aurantimonadaceae</taxon>
        <taxon>Aureimonas</taxon>
    </lineage>
</organism>
<name>A0ABW5CJE4_9HYPH</name>
<dbReference type="Proteomes" id="UP001597371">
    <property type="component" value="Unassembled WGS sequence"/>
</dbReference>
<accession>A0ABW5CJE4</accession>
<evidence type="ECO:0000256" key="2">
    <source>
        <dbReference type="ARBA" id="ARBA00022723"/>
    </source>
</evidence>
<dbReference type="PANTHER" id="PTHR20854:SF4">
    <property type="entry name" value="INOSITOL-1-MONOPHOSPHATASE-RELATED"/>
    <property type="match status" value="1"/>
</dbReference>
<dbReference type="PROSITE" id="PS00629">
    <property type="entry name" value="IMP_1"/>
    <property type="match status" value="1"/>
</dbReference>
<protein>
    <submittedName>
        <fullName evidence="5">Inositol monophosphatase family protein</fullName>
    </submittedName>
</protein>
<evidence type="ECO:0000313" key="5">
    <source>
        <dbReference type="EMBL" id="MFD2237419.1"/>
    </source>
</evidence>
<dbReference type="InterPro" id="IPR000760">
    <property type="entry name" value="Inositol_monophosphatase-like"/>
</dbReference>
<dbReference type="Pfam" id="PF00459">
    <property type="entry name" value="Inositol_P"/>
    <property type="match status" value="1"/>
</dbReference>
<keyword evidence="6" id="KW-1185">Reference proteome</keyword>
<evidence type="ECO:0000256" key="1">
    <source>
        <dbReference type="ARBA" id="ARBA00009759"/>
    </source>
</evidence>
<keyword evidence="2" id="KW-0479">Metal-binding</keyword>
<reference evidence="6" key="1">
    <citation type="journal article" date="2019" name="Int. J. Syst. Evol. Microbiol.">
        <title>The Global Catalogue of Microorganisms (GCM) 10K type strain sequencing project: providing services to taxonomists for standard genome sequencing and annotation.</title>
        <authorList>
            <consortium name="The Broad Institute Genomics Platform"/>
            <consortium name="The Broad Institute Genome Sequencing Center for Infectious Disease"/>
            <person name="Wu L."/>
            <person name="Ma J."/>
        </authorList>
    </citation>
    <scope>NUCLEOTIDE SEQUENCE [LARGE SCALE GENOMIC DNA]</scope>
    <source>
        <strain evidence="6">ZS-35-S2</strain>
    </source>
</reference>
<dbReference type="Gene3D" id="3.30.540.10">
    <property type="entry name" value="Fructose-1,6-Bisphosphatase, subunit A, domain 1"/>
    <property type="match status" value="1"/>
</dbReference>
<dbReference type="InterPro" id="IPR020583">
    <property type="entry name" value="Inositol_monoP_metal-BS"/>
</dbReference>
<evidence type="ECO:0000256" key="4">
    <source>
        <dbReference type="ARBA" id="ARBA00022842"/>
    </source>
</evidence>
<comment type="similarity">
    <text evidence="1">Belongs to the inositol monophosphatase superfamily.</text>
</comment>
<evidence type="ECO:0000256" key="3">
    <source>
        <dbReference type="ARBA" id="ARBA00022801"/>
    </source>
</evidence>
<gene>
    <name evidence="5" type="ORF">ACFSKQ_08060</name>
</gene>